<evidence type="ECO:0000313" key="3">
    <source>
        <dbReference type="Proteomes" id="UP000326500"/>
    </source>
</evidence>
<dbReference type="Proteomes" id="UP000326500">
    <property type="component" value="Unassembled WGS sequence"/>
</dbReference>
<sequence>MTLVIAFVGKHGAVMAGDMREIAFQGDDSCIEELECELYSGRITSDSELNTRADEVGVTIQVRDDKAKVSQQDGVLIGEVTESDGPAVRRKRLYATTGKFAIAEVTHSQLKVTERGGASNFVVLGNEITKRIANQCIQGAWEGGSVPDAIRLIMLIMQIAASVTASVSRTFILVHTDLTGNLDDAISQGLRV</sequence>
<evidence type="ECO:0000259" key="1">
    <source>
        <dbReference type="Pfam" id="PF09894"/>
    </source>
</evidence>
<dbReference type="EMBL" id="FNFT01000003">
    <property type="protein sequence ID" value="SDK06234.1"/>
    <property type="molecule type" value="Genomic_DNA"/>
</dbReference>
<protein>
    <recommendedName>
        <fullName evidence="1">Connectase MJ0548-like N-terminal domain-containing protein</fullName>
    </recommendedName>
</protein>
<dbReference type="OrthoDB" id="106876at2157"/>
<gene>
    <name evidence="2" type="ORF">SAMN04488571_103204</name>
</gene>
<name>A0A1G8YUX3_9EURY</name>
<dbReference type="RefSeq" id="WP_066953911.1">
    <property type="nucleotide sequence ID" value="NZ_BCNX01000003.1"/>
</dbReference>
<dbReference type="STRING" id="2200.GCA_001571405_00092"/>
<reference evidence="2 3" key="1">
    <citation type="submission" date="2016-10" db="EMBL/GenBank/DDBJ databases">
        <authorList>
            <person name="Varghese N."/>
            <person name="Submissions S."/>
        </authorList>
    </citation>
    <scope>NUCLEOTIDE SEQUENCE [LARGE SCALE GENOMIC DNA]</scope>
    <source>
        <strain evidence="2 3">DSM 2373</strain>
    </source>
</reference>
<dbReference type="PIRSF" id="PIRSF019262">
    <property type="entry name" value="UCP019262"/>
    <property type="match status" value="1"/>
</dbReference>
<evidence type="ECO:0000313" key="2">
    <source>
        <dbReference type="EMBL" id="SDK06234.1"/>
    </source>
</evidence>
<dbReference type="Pfam" id="PF09894">
    <property type="entry name" value="MJ0548_N"/>
    <property type="match status" value="1"/>
</dbReference>
<accession>A0A1G8YUX3</accession>
<organism evidence="2 3">
    <name type="scientific">Methanoculleus thermophilus</name>
    <dbReference type="NCBI Taxonomy" id="2200"/>
    <lineage>
        <taxon>Archaea</taxon>
        <taxon>Methanobacteriati</taxon>
        <taxon>Methanobacteriota</taxon>
        <taxon>Stenosarchaea group</taxon>
        <taxon>Methanomicrobia</taxon>
        <taxon>Methanomicrobiales</taxon>
        <taxon>Methanomicrobiaceae</taxon>
        <taxon>Methanoculleus</taxon>
    </lineage>
</organism>
<dbReference type="InterPro" id="IPR057262">
    <property type="entry name" value="MJ0548_N"/>
</dbReference>
<feature type="domain" description="Connectase MJ0548-like N-terminal" evidence="1">
    <location>
        <begin position="1"/>
        <end position="179"/>
    </location>
</feature>
<dbReference type="InterPro" id="IPR016754">
    <property type="entry name" value="MJ0548-like"/>
</dbReference>
<keyword evidence="3" id="KW-1185">Reference proteome</keyword>
<proteinExistence type="predicted"/>
<dbReference type="AlphaFoldDB" id="A0A1G8YUX3"/>